<proteinExistence type="predicted"/>
<gene>
    <name evidence="9" type="ORF">EDD61_11958</name>
</gene>
<keyword evidence="2 5" id="KW-0862">Zinc</keyword>
<reference evidence="9 10" key="1">
    <citation type="submission" date="2019-03" db="EMBL/GenBank/DDBJ databases">
        <title>Genomic Encyclopedia of Type Strains, Phase IV (KMG-IV): sequencing the most valuable type-strain genomes for metagenomic binning, comparative biology and taxonomic classification.</title>
        <authorList>
            <person name="Goeker M."/>
        </authorList>
    </citation>
    <scope>NUCLEOTIDE SEQUENCE [LARGE SCALE GENOMIC DNA]</scope>
    <source>
        <strain evidence="9 10">DSM 29481</strain>
    </source>
</reference>
<dbReference type="CDD" id="cd07010">
    <property type="entry name" value="cupin_PMI_type_I_N_bac"/>
    <property type="match status" value="1"/>
</dbReference>
<dbReference type="PIRSF" id="PIRSF036894">
    <property type="entry name" value="PMI_Firm_short"/>
    <property type="match status" value="1"/>
</dbReference>
<dbReference type="RefSeq" id="WP_132225345.1">
    <property type="nucleotide sequence ID" value="NZ_JANKBG010000018.1"/>
</dbReference>
<dbReference type="GO" id="GO:0008270">
    <property type="term" value="F:zinc ion binding"/>
    <property type="evidence" value="ECO:0007669"/>
    <property type="project" value="InterPro"/>
</dbReference>
<evidence type="ECO:0000313" key="9">
    <source>
        <dbReference type="EMBL" id="TCU57157.1"/>
    </source>
</evidence>
<dbReference type="Gene3D" id="2.60.120.10">
    <property type="entry name" value="Jelly Rolls"/>
    <property type="match status" value="2"/>
</dbReference>
<accession>A0A4R3T8P4</accession>
<dbReference type="PANTHER" id="PTHR42742:SF3">
    <property type="entry name" value="FRUCTOKINASE"/>
    <property type="match status" value="1"/>
</dbReference>
<dbReference type="InterPro" id="IPR046457">
    <property type="entry name" value="PMI_typeI_cat"/>
</dbReference>
<dbReference type="GO" id="GO:0005975">
    <property type="term" value="P:carbohydrate metabolic process"/>
    <property type="evidence" value="ECO:0007669"/>
    <property type="project" value="InterPro"/>
</dbReference>
<sequence>MKDEVLFLKSPLKEKIYGGNRIQKKFGFLEEMNKKIGEYWAISAHDNGVSIITNTACEGQSLKEVYEKHRELFHHDKRERFPLLVKINEITSPVSVQVHPDDAYAKVHEHDLGKAEFCLFLDVDDGTKLVRGHRAKSRGEFQKMALEKRWDELLIRKEVKTGDFVYTPAGVVHGVEGKMLMAEVQQSSDVTYRIYDYDNVDVNGKPRELHLEKALDVVTIPHEEPMVKPQITEHGQNEIQQYIDNAFFRITKYGIHEAECIENETYSLCLVLDGKGTLTTGEDTYGIGAGMSFIITSNAKQYTIDGNLSLLVSEPGMVKGE</sequence>
<feature type="active site" evidence="6">
    <location>
        <position position="193"/>
    </location>
</feature>
<feature type="binding site" evidence="5">
    <location>
        <position position="173"/>
    </location>
    <ligand>
        <name>Zn(2+)</name>
        <dbReference type="ChEBI" id="CHEBI:29105"/>
    </ligand>
</feature>
<feature type="domain" description="Mannose-6-phosphate isomerase cupin" evidence="8">
    <location>
        <begin position="239"/>
        <end position="314"/>
    </location>
</feature>
<evidence type="ECO:0000259" key="8">
    <source>
        <dbReference type="Pfam" id="PF21621"/>
    </source>
</evidence>
<comment type="caution">
    <text evidence="9">The sequence shown here is derived from an EMBL/GenBank/DDBJ whole genome shotgun (WGS) entry which is preliminary data.</text>
</comment>
<evidence type="ECO:0000313" key="10">
    <source>
        <dbReference type="Proteomes" id="UP000295773"/>
    </source>
</evidence>
<keyword evidence="10" id="KW-1185">Reference proteome</keyword>
<dbReference type="InterPro" id="IPR051804">
    <property type="entry name" value="Carb_Metab_Reg_Kinase/Isom"/>
</dbReference>
<organism evidence="9 10">
    <name type="scientific">Longicatena caecimuris</name>
    <dbReference type="NCBI Taxonomy" id="1796635"/>
    <lineage>
        <taxon>Bacteria</taxon>
        <taxon>Bacillati</taxon>
        <taxon>Bacillota</taxon>
        <taxon>Erysipelotrichia</taxon>
        <taxon>Erysipelotrichales</taxon>
        <taxon>Erysipelotrichaceae</taxon>
        <taxon>Longicatena</taxon>
    </lineage>
</organism>
<dbReference type="Proteomes" id="UP000295773">
    <property type="component" value="Unassembled WGS sequence"/>
</dbReference>
<feature type="domain" description="Phosphomannose isomerase type I catalytic" evidence="7">
    <location>
        <begin position="7"/>
        <end position="107"/>
    </location>
</feature>
<dbReference type="InterPro" id="IPR014710">
    <property type="entry name" value="RmlC-like_jellyroll"/>
</dbReference>
<dbReference type="InterPro" id="IPR049071">
    <property type="entry name" value="MPI_cupin_dom"/>
</dbReference>
<evidence type="ECO:0000256" key="1">
    <source>
        <dbReference type="ARBA" id="ARBA00022723"/>
    </source>
</evidence>
<evidence type="ECO:0000256" key="4">
    <source>
        <dbReference type="ARBA" id="ARBA00030762"/>
    </source>
</evidence>
<dbReference type="Pfam" id="PF20511">
    <property type="entry name" value="PMI_typeI_cat"/>
    <property type="match status" value="1"/>
</dbReference>
<dbReference type="PANTHER" id="PTHR42742">
    <property type="entry name" value="TRANSCRIPTIONAL REPRESSOR MPRA"/>
    <property type="match status" value="1"/>
</dbReference>
<feature type="binding site" evidence="5">
    <location>
        <position position="116"/>
    </location>
    <ligand>
        <name>Zn(2+)</name>
        <dbReference type="ChEBI" id="CHEBI:29105"/>
    </ligand>
</feature>
<dbReference type="Pfam" id="PF21621">
    <property type="entry name" value="MPI_cupin_dom"/>
    <property type="match status" value="1"/>
</dbReference>
<keyword evidence="9" id="KW-0413">Isomerase</keyword>
<dbReference type="EMBL" id="SMBP01000019">
    <property type="protein sequence ID" value="TCU57157.1"/>
    <property type="molecule type" value="Genomic_DNA"/>
</dbReference>
<keyword evidence="1 5" id="KW-0479">Metal-binding</keyword>
<feature type="binding site" evidence="5">
    <location>
        <position position="99"/>
    </location>
    <ligand>
        <name>Zn(2+)</name>
        <dbReference type="ChEBI" id="CHEBI:29105"/>
    </ligand>
</feature>
<name>A0A4R3T8P4_9FIRM</name>
<protein>
    <recommendedName>
        <fullName evidence="3">Phosphohexomutase</fullName>
    </recommendedName>
    <alternativeName>
        <fullName evidence="4">Phosphomannose isomerase</fullName>
    </alternativeName>
</protein>
<evidence type="ECO:0000256" key="3">
    <source>
        <dbReference type="ARBA" id="ARBA00029741"/>
    </source>
</evidence>
<dbReference type="GO" id="GO:0004476">
    <property type="term" value="F:mannose-6-phosphate isomerase activity"/>
    <property type="evidence" value="ECO:0007669"/>
    <property type="project" value="InterPro"/>
</dbReference>
<dbReference type="InterPro" id="IPR011051">
    <property type="entry name" value="RmlC_Cupin_sf"/>
</dbReference>
<evidence type="ECO:0000256" key="5">
    <source>
        <dbReference type="PIRSR" id="PIRSR036894-1"/>
    </source>
</evidence>
<evidence type="ECO:0000259" key="7">
    <source>
        <dbReference type="Pfam" id="PF20511"/>
    </source>
</evidence>
<dbReference type="AlphaFoldDB" id="A0A4R3T8P4"/>
<dbReference type="InterPro" id="IPR014628">
    <property type="entry name" value="Man6P_isomerase_Firm_short"/>
</dbReference>
<dbReference type="SUPFAM" id="SSF51182">
    <property type="entry name" value="RmlC-like cupins"/>
    <property type="match status" value="1"/>
</dbReference>
<evidence type="ECO:0000256" key="2">
    <source>
        <dbReference type="ARBA" id="ARBA00022833"/>
    </source>
</evidence>
<comment type="cofactor">
    <cofactor evidence="5">
        <name>Zn(2+)</name>
        <dbReference type="ChEBI" id="CHEBI:29105"/>
    </cofactor>
    <text evidence="5">Binds 1 zinc ion per subunit.</text>
</comment>
<evidence type="ECO:0000256" key="6">
    <source>
        <dbReference type="PIRSR" id="PIRSR036894-2"/>
    </source>
</evidence>